<dbReference type="Gene3D" id="3.40.50.1820">
    <property type="entry name" value="alpha/beta hydrolase"/>
    <property type="match status" value="2"/>
</dbReference>
<dbReference type="AlphaFoldDB" id="A0A1J5QX36"/>
<keyword evidence="2" id="KW-0456">Lyase</keyword>
<accession>A0A1J5QX36</accession>
<comment type="caution">
    <text evidence="2">The sequence shown here is derived from an EMBL/GenBank/DDBJ whole genome shotgun (WGS) entry which is preliminary data.</text>
</comment>
<dbReference type="GO" id="GO:0070205">
    <property type="term" value="F:2-succinyl-6-hydroxy-2,4-cyclohexadiene-1-carboxylate synthase activity"/>
    <property type="evidence" value="ECO:0007669"/>
    <property type="project" value="UniProtKB-EC"/>
</dbReference>
<gene>
    <name evidence="2" type="primary">menH_2</name>
    <name evidence="2" type="ORF">GALL_338440</name>
</gene>
<proteinExistence type="predicted"/>
<dbReference type="GO" id="GO:0016020">
    <property type="term" value="C:membrane"/>
    <property type="evidence" value="ECO:0007669"/>
    <property type="project" value="TreeGrafter"/>
</dbReference>
<dbReference type="InterPro" id="IPR050266">
    <property type="entry name" value="AB_hydrolase_sf"/>
</dbReference>
<dbReference type="SUPFAM" id="SSF53474">
    <property type="entry name" value="alpha/beta-Hydrolases"/>
    <property type="match status" value="1"/>
</dbReference>
<dbReference type="EMBL" id="MLJW01000625">
    <property type="protein sequence ID" value="OIQ84348.1"/>
    <property type="molecule type" value="Genomic_DNA"/>
</dbReference>
<reference evidence="2" key="1">
    <citation type="submission" date="2016-10" db="EMBL/GenBank/DDBJ databases">
        <title>Sequence of Gallionella enrichment culture.</title>
        <authorList>
            <person name="Poehlein A."/>
            <person name="Muehling M."/>
            <person name="Daniel R."/>
        </authorList>
    </citation>
    <scope>NUCLEOTIDE SEQUENCE</scope>
</reference>
<dbReference type="InterPro" id="IPR029058">
    <property type="entry name" value="AB_hydrolase_fold"/>
</dbReference>
<feature type="domain" description="AB hydrolase-1" evidence="1">
    <location>
        <begin position="2"/>
        <end position="193"/>
    </location>
</feature>
<name>A0A1J5QX36_9ZZZZ</name>
<dbReference type="InterPro" id="IPR000073">
    <property type="entry name" value="AB_hydrolase_1"/>
</dbReference>
<dbReference type="PANTHER" id="PTHR43798:SF33">
    <property type="entry name" value="HYDROLASE, PUTATIVE (AFU_ORTHOLOGUE AFUA_2G14860)-RELATED"/>
    <property type="match status" value="1"/>
</dbReference>
<sequence>MHGTRTSADIWSAQVVAMGLSGHDCVAVDLPGHGTRASERFTLAGALETIDRAVDGCASPPLLVGLSLGGYSALAYAADHQEKLAGVLVSGCSTEIRGKPLAAYRRVSYQVARLLRPQGGTWHVVTDMLAALSGHSALGDLRRILVPVWLVNGRLDPLRFEERRFLAARPGTFLTVVPGAGHDVNTHAPIAFNRVLLDALQHLRAPRLRPARSAASPSA</sequence>
<dbReference type="PANTHER" id="PTHR43798">
    <property type="entry name" value="MONOACYLGLYCEROL LIPASE"/>
    <property type="match status" value="1"/>
</dbReference>
<evidence type="ECO:0000313" key="2">
    <source>
        <dbReference type="EMBL" id="OIQ84348.1"/>
    </source>
</evidence>
<protein>
    <submittedName>
        <fullName evidence="2">2-succinyl-6-hydroxy-2, 4-cyclohexadiene-1-carboxylate synthase</fullName>
        <ecNumber evidence="2">4.2.99.20</ecNumber>
    </submittedName>
</protein>
<dbReference type="Pfam" id="PF12697">
    <property type="entry name" value="Abhydrolase_6"/>
    <property type="match status" value="1"/>
</dbReference>
<evidence type="ECO:0000259" key="1">
    <source>
        <dbReference type="Pfam" id="PF12697"/>
    </source>
</evidence>
<dbReference type="EC" id="4.2.99.20" evidence="2"/>
<organism evidence="2">
    <name type="scientific">mine drainage metagenome</name>
    <dbReference type="NCBI Taxonomy" id="410659"/>
    <lineage>
        <taxon>unclassified sequences</taxon>
        <taxon>metagenomes</taxon>
        <taxon>ecological metagenomes</taxon>
    </lineage>
</organism>